<evidence type="ECO:0008006" key="3">
    <source>
        <dbReference type="Google" id="ProtNLM"/>
    </source>
</evidence>
<comment type="caution">
    <text evidence="1">The sequence shown here is derived from an EMBL/GenBank/DDBJ whole genome shotgun (WGS) entry which is preliminary data.</text>
</comment>
<name>V7I3A5_9CLOT</name>
<dbReference type="AlphaFoldDB" id="V7I3A5"/>
<accession>V7I3A5</accession>
<dbReference type="OrthoDB" id="7950977at2"/>
<dbReference type="Gene3D" id="1.10.150.20">
    <property type="entry name" value="5' to 3' exonuclease, C-terminal subdomain"/>
    <property type="match status" value="1"/>
</dbReference>
<keyword evidence="2" id="KW-1185">Reference proteome</keyword>
<evidence type="ECO:0000313" key="2">
    <source>
        <dbReference type="Proteomes" id="UP000017747"/>
    </source>
</evidence>
<protein>
    <recommendedName>
        <fullName evidence="3">DNA-binding protein</fullName>
    </recommendedName>
</protein>
<proteinExistence type="predicted"/>
<reference evidence="1 2" key="1">
    <citation type="journal article" date="2014" name="Genome Announc.">
        <title>Genome Sequence of Youngiibacter fragilis, the Type Strain of the Genus Youngiibacter.</title>
        <authorList>
            <person name="Wawrik C.B."/>
            <person name="Callaghan A.V."/>
            <person name="Stamps B.W."/>
            <person name="Wawrik B."/>
        </authorList>
    </citation>
    <scope>NUCLEOTIDE SEQUENCE [LARGE SCALE GENOMIC DNA]</scope>
    <source>
        <strain evidence="1 2">232.1</strain>
    </source>
</reference>
<dbReference type="Proteomes" id="UP000017747">
    <property type="component" value="Unassembled WGS sequence"/>
</dbReference>
<organism evidence="1 2">
    <name type="scientific">Youngiibacter fragilis 232.1</name>
    <dbReference type="NCBI Taxonomy" id="994573"/>
    <lineage>
        <taxon>Bacteria</taxon>
        <taxon>Bacillati</taxon>
        <taxon>Bacillota</taxon>
        <taxon>Clostridia</taxon>
        <taxon>Eubacteriales</taxon>
        <taxon>Clostridiaceae</taxon>
        <taxon>Youngiibacter</taxon>
    </lineage>
</organism>
<gene>
    <name evidence="1" type="ORF">T472_0214680</name>
</gene>
<dbReference type="SUPFAM" id="SSF47789">
    <property type="entry name" value="C-terminal domain of RNA polymerase alpha subunit"/>
    <property type="match status" value="1"/>
</dbReference>
<dbReference type="RefSeq" id="WP_023386212.1">
    <property type="nucleotide sequence ID" value="NZ_AXUN02000198.1"/>
</dbReference>
<dbReference type="STRING" id="994573.T472_0214680"/>
<evidence type="ECO:0000313" key="1">
    <source>
        <dbReference type="EMBL" id="ETA79766.1"/>
    </source>
</evidence>
<dbReference type="EMBL" id="AXUN02000198">
    <property type="protein sequence ID" value="ETA79766.1"/>
    <property type="molecule type" value="Genomic_DNA"/>
</dbReference>
<sequence>MDKRTVFPKGLAQPALRALEGAGLRSLEDLKGISEKDLMALHGIGKRAIETLKAAMEEKGLSFKADS</sequence>